<organism evidence="1 2">
    <name type="scientific">Albula glossodonta</name>
    <name type="common">roundjaw bonefish</name>
    <dbReference type="NCBI Taxonomy" id="121402"/>
    <lineage>
        <taxon>Eukaryota</taxon>
        <taxon>Metazoa</taxon>
        <taxon>Chordata</taxon>
        <taxon>Craniata</taxon>
        <taxon>Vertebrata</taxon>
        <taxon>Euteleostomi</taxon>
        <taxon>Actinopterygii</taxon>
        <taxon>Neopterygii</taxon>
        <taxon>Teleostei</taxon>
        <taxon>Albuliformes</taxon>
        <taxon>Albulidae</taxon>
        <taxon>Albula</taxon>
    </lineage>
</organism>
<keyword evidence="2" id="KW-1185">Reference proteome</keyword>
<comment type="caution">
    <text evidence="1">The sequence shown here is derived from an EMBL/GenBank/DDBJ whole genome shotgun (WGS) entry which is preliminary data.</text>
</comment>
<dbReference type="AlphaFoldDB" id="A0A8T2PU31"/>
<accession>A0A8T2PU31</accession>
<proteinExistence type="predicted"/>
<dbReference type="Proteomes" id="UP000824540">
    <property type="component" value="Unassembled WGS sequence"/>
</dbReference>
<reference evidence="1" key="1">
    <citation type="thesis" date="2021" institute="BYU ScholarsArchive" country="Provo, UT, USA">
        <title>Applications of and Algorithms for Genome Assembly and Genomic Analyses with an Emphasis on Marine Teleosts.</title>
        <authorList>
            <person name="Pickett B.D."/>
        </authorList>
    </citation>
    <scope>NUCLEOTIDE SEQUENCE</scope>
    <source>
        <strain evidence="1">HI-2016</strain>
    </source>
</reference>
<name>A0A8T2PU31_9TELE</name>
<evidence type="ECO:0000313" key="1">
    <source>
        <dbReference type="EMBL" id="KAG9354776.1"/>
    </source>
</evidence>
<sequence length="83" mass="9171">MEQHQACWLDMYGLDGTGRVVTCRTLDSVNGEPPVCHSRHIIVLQEDDPVAFSSTGKRQVSWSTRGMLVQGFLSLPAEGDKPQ</sequence>
<gene>
    <name evidence="1" type="ORF">JZ751_001489</name>
</gene>
<evidence type="ECO:0000313" key="2">
    <source>
        <dbReference type="Proteomes" id="UP000824540"/>
    </source>
</evidence>
<dbReference type="EMBL" id="JAFBMS010000002">
    <property type="protein sequence ID" value="KAG9354776.1"/>
    <property type="molecule type" value="Genomic_DNA"/>
</dbReference>
<protein>
    <submittedName>
        <fullName evidence="1">Uncharacterized protein</fullName>
    </submittedName>
</protein>